<dbReference type="EMBL" id="JAHBOM010000001">
    <property type="protein sequence ID" value="MBU8821463.1"/>
    <property type="molecule type" value="Genomic_DNA"/>
</dbReference>
<sequence length="113" mass="12777">MSPNAFQTETEDTEDDGPEHFVGYNRDHSIIVTYSYYGFVDLELSDRAYRLSEKALAGAIVEVAKLAHQRAMAHLRELQLNLGTSRRVLDRRGLPTTADVDALQQKIEEDPDI</sequence>
<evidence type="ECO:0000256" key="1">
    <source>
        <dbReference type="SAM" id="MobiDB-lite"/>
    </source>
</evidence>
<evidence type="ECO:0000313" key="3">
    <source>
        <dbReference type="Proteomes" id="UP000696413"/>
    </source>
</evidence>
<dbReference type="RefSeq" id="WP_174399840.1">
    <property type="nucleotide sequence ID" value="NZ_JAHBOL010000005.1"/>
</dbReference>
<keyword evidence="3" id="KW-1185">Reference proteome</keyword>
<name>A0ABS6HGV0_MYCGD</name>
<feature type="region of interest" description="Disordered" evidence="1">
    <location>
        <begin position="1"/>
        <end position="21"/>
    </location>
</feature>
<gene>
    <name evidence="2" type="ORF">KL859_01070</name>
</gene>
<organism evidence="2 3">
    <name type="scientific">Mycolicibacterium goodii</name>
    <name type="common">Mycobacterium goodii</name>
    <dbReference type="NCBI Taxonomy" id="134601"/>
    <lineage>
        <taxon>Bacteria</taxon>
        <taxon>Bacillati</taxon>
        <taxon>Actinomycetota</taxon>
        <taxon>Actinomycetes</taxon>
        <taxon>Mycobacteriales</taxon>
        <taxon>Mycobacteriaceae</taxon>
        <taxon>Mycolicibacterium</taxon>
    </lineage>
</organism>
<reference evidence="2 3" key="1">
    <citation type="submission" date="2021-05" db="EMBL/GenBank/DDBJ databases">
        <title>Draft Genome Sequences of Clinical Respiratory Isolates of Mycobacterium goodii Recovered in Ireland.</title>
        <authorList>
            <person name="Flanagan P.R."/>
            <person name="Mok S."/>
            <person name="Roycroft E."/>
            <person name="Rogers T.R."/>
            <person name="Fitzgibbon M."/>
        </authorList>
    </citation>
    <scope>NUCLEOTIDE SEQUENCE [LARGE SCALE GENOMIC DNA]</scope>
    <source>
        <strain evidence="2 3">14IE55</strain>
    </source>
</reference>
<comment type="caution">
    <text evidence="2">The sequence shown here is derived from an EMBL/GenBank/DDBJ whole genome shotgun (WGS) entry which is preliminary data.</text>
</comment>
<dbReference type="Proteomes" id="UP000696413">
    <property type="component" value="Unassembled WGS sequence"/>
</dbReference>
<proteinExistence type="predicted"/>
<accession>A0ABS6HGV0</accession>
<evidence type="ECO:0000313" key="2">
    <source>
        <dbReference type="EMBL" id="MBU8821463.1"/>
    </source>
</evidence>
<protein>
    <submittedName>
        <fullName evidence="2">Uncharacterized protein</fullName>
    </submittedName>
</protein>